<dbReference type="SUPFAM" id="SSF102114">
    <property type="entry name" value="Radical SAM enzymes"/>
    <property type="match status" value="1"/>
</dbReference>
<evidence type="ECO:0000313" key="8">
    <source>
        <dbReference type="EMBL" id="KWT85552.1"/>
    </source>
</evidence>
<dbReference type="PANTHER" id="PTHR30352">
    <property type="entry name" value="PYRUVATE FORMATE-LYASE-ACTIVATING ENZYME"/>
    <property type="match status" value="1"/>
</dbReference>
<dbReference type="PIRSF" id="PIRSF004869">
    <property type="entry name" value="PflX_prd"/>
    <property type="match status" value="1"/>
</dbReference>
<evidence type="ECO:0000256" key="1">
    <source>
        <dbReference type="ARBA" id="ARBA00001966"/>
    </source>
</evidence>
<dbReference type="InterPro" id="IPR013785">
    <property type="entry name" value="Aldolase_TIM"/>
</dbReference>
<dbReference type="EMBL" id="LNQR01000060">
    <property type="protein sequence ID" value="KWT85552.1"/>
    <property type="molecule type" value="Genomic_DNA"/>
</dbReference>
<name>A0ABR5SF68_9BACT</name>
<dbReference type="SMART" id="SM00729">
    <property type="entry name" value="Elp3"/>
    <property type="match status" value="1"/>
</dbReference>
<dbReference type="SFLD" id="SFLDG01101">
    <property type="entry name" value="Uncharacterised_Radical_SAM_Su"/>
    <property type="match status" value="1"/>
</dbReference>
<evidence type="ECO:0000256" key="3">
    <source>
        <dbReference type="ARBA" id="ARBA00022691"/>
    </source>
</evidence>
<dbReference type="InterPro" id="IPR027596">
    <property type="entry name" value="AmmeMemoSam_rS"/>
</dbReference>
<keyword evidence="4" id="KW-0479">Metal-binding</keyword>
<keyword evidence="3" id="KW-0949">S-adenosyl-L-methionine</keyword>
<sequence length="336" mass="37333">MKEALLYDKILDSSTVLCKMCAHRCRISDGMCGQCAVRENRGGTLYSLNYGQLCASHIDPIEKKPLFHFLPGSYSLSIASMGCNFTCLHCQNSSISQYPKEHAEITGDMIVPANVVQGAINGGCKSISYTYTEPTIYMEYALECAIMAREKRIKNVFVSNGYMTTESARLIIPYLDADNIDLKGNDEFYKQVCGGRVKPVKDTIMLMKERGVWVEVTTLIIPGLNDSDETLKDIAGFIKSVDQAIPWHVTSFRPTYKIPDRPVTPSATLKRAYRIGTEAGLKYVYEGNVPGSSGENTYCPSCRALLIERYGFSVRTNLIKDCKCPKCGSAIDGIWH</sequence>
<dbReference type="Proteomes" id="UP000060487">
    <property type="component" value="Unassembled WGS sequence"/>
</dbReference>
<evidence type="ECO:0000259" key="7">
    <source>
        <dbReference type="PROSITE" id="PS51918"/>
    </source>
</evidence>
<evidence type="ECO:0000256" key="6">
    <source>
        <dbReference type="ARBA" id="ARBA00023014"/>
    </source>
</evidence>
<dbReference type="CDD" id="cd01335">
    <property type="entry name" value="Radical_SAM"/>
    <property type="match status" value="1"/>
</dbReference>
<dbReference type="Pfam" id="PF04055">
    <property type="entry name" value="Radical_SAM"/>
    <property type="match status" value="1"/>
</dbReference>
<dbReference type="NCBIfam" id="TIGR04337">
    <property type="entry name" value="AmmeMemoSam_rS"/>
    <property type="match status" value="1"/>
</dbReference>
<dbReference type="InterPro" id="IPR034457">
    <property type="entry name" value="Organic_radical-activating"/>
</dbReference>
<dbReference type="Gene3D" id="3.20.20.70">
    <property type="entry name" value="Aldolase class I"/>
    <property type="match status" value="1"/>
</dbReference>
<comment type="cofactor">
    <cofactor evidence="1">
        <name>[4Fe-4S] cluster</name>
        <dbReference type="ChEBI" id="CHEBI:49883"/>
    </cofactor>
</comment>
<dbReference type="InterPro" id="IPR006638">
    <property type="entry name" value="Elp3/MiaA/NifB-like_rSAM"/>
</dbReference>
<keyword evidence="2" id="KW-0004">4Fe-4S</keyword>
<keyword evidence="6" id="KW-0411">Iron-sulfur</keyword>
<keyword evidence="5" id="KW-0408">Iron</keyword>
<evidence type="ECO:0000256" key="2">
    <source>
        <dbReference type="ARBA" id="ARBA00022485"/>
    </source>
</evidence>
<evidence type="ECO:0000256" key="4">
    <source>
        <dbReference type="ARBA" id="ARBA00022723"/>
    </source>
</evidence>
<gene>
    <name evidence="8" type="ORF">ASN18_1686</name>
</gene>
<dbReference type="SFLD" id="SFLDS00029">
    <property type="entry name" value="Radical_SAM"/>
    <property type="match status" value="1"/>
</dbReference>
<dbReference type="RefSeq" id="WP_085052305.1">
    <property type="nucleotide sequence ID" value="NZ_LNQR01000060.1"/>
</dbReference>
<dbReference type="InterPro" id="IPR007197">
    <property type="entry name" value="rSAM"/>
</dbReference>
<dbReference type="InterPro" id="IPR016431">
    <property type="entry name" value="Pyrv-formate_lyase-activ_prd"/>
</dbReference>
<evidence type="ECO:0000256" key="5">
    <source>
        <dbReference type="ARBA" id="ARBA00023004"/>
    </source>
</evidence>
<comment type="caution">
    <text evidence="8">The sequence shown here is derived from an EMBL/GenBank/DDBJ whole genome shotgun (WGS) entry which is preliminary data.</text>
</comment>
<dbReference type="PANTHER" id="PTHR30352:SF5">
    <property type="entry name" value="PYRUVATE FORMATE-LYASE 1-ACTIVATING ENZYME"/>
    <property type="match status" value="1"/>
</dbReference>
<dbReference type="PROSITE" id="PS51918">
    <property type="entry name" value="RADICAL_SAM"/>
    <property type="match status" value="1"/>
</dbReference>
<feature type="domain" description="Radical SAM core" evidence="7">
    <location>
        <begin position="68"/>
        <end position="286"/>
    </location>
</feature>
<evidence type="ECO:0000313" key="9">
    <source>
        <dbReference type="Proteomes" id="UP000060487"/>
    </source>
</evidence>
<organism evidence="8 9">
    <name type="scientific">Candidatus Magnetominusculus xianensis</name>
    <dbReference type="NCBI Taxonomy" id="1748249"/>
    <lineage>
        <taxon>Bacteria</taxon>
        <taxon>Pseudomonadati</taxon>
        <taxon>Nitrospirota</taxon>
        <taxon>Nitrospiria</taxon>
        <taxon>Nitrospirales</taxon>
        <taxon>Nitrospiraceae</taxon>
        <taxon>Candidatus Magnetominusculus</taxon>
    </lineage>
</organism>
<protein>
    <submittedName>
        <fullName evidence="8">Radical SAM protein</fullName>
    </submittedName>
</protein>
<keyword evidence="9" id="KW-1185">Reference proteome</keyword>
<proteinExistence type="predicted"/>
<dbReference type="InterPro" id="IPR058240">
    <property type="entry name" value="rSAM_sf"/>
</dbReference>
<accession>A0ABR5SF68</accession>
<reference evidence="8 9" key="1">
    <citation type="submission" date="2015-11" db="EMBL/GenBank/DDBJ databases">
        <authorList>
            <person name="Lin W."/>
        </authorList>
    </citation>
    <scope>NUCLEOTIDE SEQUENCE [LARGE SCALE GENOMIC DNA]</scope>
    <source>
        <strain evidence="8 9">HCH-1</strain>
    </source>
</reference>